<keyword evidence="4 5" id="KW-0234">DNA repair</keyword>
<comment type="similarity">
    <text evidence="1 5">Belongs to the DNA glycosylase MPG family.</text>
</comment>
<dbReference type="GO" id="GO:0006284">
    <property type="term" value="P:base-excision repair"/>
    <property type="evidence" value="ECO:0007669"/>
    <property type="project" value="InterPro"/>
</dbReference>
<evidence type="ECO:0000313" key="7">
    <source>
        <dbReference type="EMBL" id="KJE21349.1"/>
    </source>
</evidence>
<evidence type="ECO:0000256" key="4">
    <source>
        <dbReference type="ARBA" id="ARBA00023204"/>
    </source>
</evidence>
<dbReference type="InterPro" id="IPR036995">
    <property type="entry name" value="MPG_sf"/>
</dbReference>
<dbReference type="PANTHER" id="PTHR10429">
    <property type="entry name" value="DNA-3-METHYLADENINE GLYCOSYLASE"/>
    <property type="match status" value="1"/>
</dbReference>
<feature type="region of interest" description="Disordered" evidence="6">
    <location>
        <begin position="201"/>
        <end position="220"/>
    </location>
</feature>
<dbReference type="HAMAP" id="MF_00527">
    <property type="entry name" value="3MGH"/>
    <property type="match status" value="1"/>
</dbReference>
<proteinExistence type="inferred from homology"/>
<accession>A0A0D8BBN3</accession>
<dbReference type="CDD" id="cd00540">
    <property type="entry name" value="AAG"/>
    <property type="match status" value="1"/>
</dbReference>
<dbReference type="NCBIfam" id="TIGR00567">
    <property type="entry name" value="3mg"/>
    <property type="match status" value="1"/>
</dbReference>
<sequence length="248" mass="24935">MGGGLTGTPEPPEGPGPATDVAGPAPYPAGFFDRPVLAVAPDLLGATVRHGPVAVRITEVEAYAGLGDPASHAFRGPTPRAAVMFGPPGRAYVYLSYGLHWCLNIVCGPVGEGSAVLLRAGEVVAGREAAQARWPTLAARDLARGPGRLGRVLGVAASLTGTPVTGGGPLVVLPPAPAAAGLGGGPAVGEGLAVDEGPAVEGARPGTPGQRIERGPRVGISAGAERPWRFWLAGEPSVSSARPSRRRR</sequence>
<gene>
    <name evidence="7" type="ORF">FF36_04399</name>
</gene>
<feature type="region of interest" description="Disordered" evidence="6">
    <location>
        <begin position="1"/>
        <end position="24"/>
    </location>
</feature>
<protein>
    <recommendedName>
        <fullName evidence="5">Putative 3-methyladenine DNA glycosylase</fullName>
        <ecNumber evidence="5">3.2.2.-</ecNumber>
    </recommendedName>
</protein>
<dbReference type="GO" id="GO:0003677">
    <property type="term" value="F:DNA binding"/>
    <property type="evidence" value="ECO:0007669"/>
    <property type="project" value="InterPro"/>
</dbReference>
<keyword evidence="2 5" id="KW-0227">DNA damage</keyword>
<comment type="caution">
    <text evidence="7">The sequence shown here is derived from an EMBL/GenBank/DDBJ whole genome shotgun (WGS) entry which is preliminary data.</text>
</comment>
<evidence type="ECO:0000256" key="1">
    <source>
        <dbReference type="ARBA" id="ARBA00009232"/>
    </source>
</evidence>
<dbReference type="EC" id="3.2.2.-" evidence="5"/>
<reference evidence="7 8" key="2">
    <citation type="journal article" date="2016" name="Genome Announc.">
        <title>Permanent Draft Genome Sequences for Two Variants of Frankia sp. Strain CpI1, the First Frankia Strain Isolated from Root Nodules of Comptonia peregrina.</title>
        <authorList>
            <person name="Oshone R."/>
            <person name="Hurst S.G.IV."/>
            <person name="Abebe-Akele F."/>
            <person name="Simpson S."/>
            <person name="Morris K."/>
            <person name="Thomas W.K."/>
            <person name="Tisa L.S."/>
        </authorList>
    </citation>
    <scope>NUCLEOTIDE SEQUENCE [LARGE SCALE GENOMIC DNA]</scope>
    <source>
        <strain evidence="8">CpI1-S</strain>
    </source>
</reference>
<dbReference type="InterPro" id="IPR011034">
    <property type="entry name" value="Formyl_transferase-like_C_sf"/>
</dbReference>
<dbReference type="InterPro" id="IPR003180">
    <property type="entry name" value="MPG"/>
</dbReference>
<evidence type="ECO:0000256" key="6">
    <source>
        <dbReference type="SAM" id="MobiDB-lite"/>
    </source>
</evidence>
<evidence type="ECO:0000256" key="5">
    <source>
        <dbReference type="HAMAP-Rule" id="MF_00527"/>
    </source>
</evidence>
<name>A0A0D8BBN3_9ACTN</name>
<dbReference type="GO" id="GO:0003905">
    <property type="term" value="F:alkylbase DNA N-glycosylase activity"/>
    <property type="evidence" value="ECO:0007669"/>
    <property type="project" value="InterPro"/>
</dbReference>
<dbReference type="Proteomes" id="UP000032545">
    <property type="component" value="Unassembled WGS sequence"/>
</dbReference>
<dbReference type="EMBL" id="JYFN01000039">
    <property type="protein sequence ID" value="KJE21349.1"/>
    <property type="molecule type" value="Genomic_DNA"/>
</dbReference>
<evidence type="ECO:0000256" key="3">
    <source>
        <dbReference type="ARBA" id="ARBA00022801"/>
    </source>
</evidence>
<dbReference type="Gene3D" id="3.10.300.10">
    <property type="entry name" value="Methylpurine-DNA glycosylase (MPG)"/>
    <property type="match status" value="1"/>
</dbReference>
<reference evidence="8" key="1">
    <citation type="submission" date="2015-02" db="EMBL/GenBank/DDBJ databases">
        <title>Draft Genome of Frankia sp. CpI1-S.</title>
        <authorList>
            <person name="Oshone R.T."/>
            <person name="Ngom M."/>
            <person name="Ghodhbane-Gtari F."/>
            <person name="Gtari M."/>
            <person name="Morris K."/>
            <person name="Thomas K."/>
            <person name="Sen A."/>
            <person name="Tisa L.S."/>
        </authorList>
    </citation>
    <scope>NUCLEOTIDE SEQUENCE [LARGE SCALE GENOMIC DNA]</scope>
    <source>
        <strain evidence="8">CpI1-S</strain>
    </source>
</reference>
<organism evidence="7 8">
    <name type="scientific">Frankia torreyi</name>
    <dbReference type="NCBI Taxonomy" id="1856"/>
    <lineage>
        <taxon>Bacteria</taxon>
        <taxon>Bacillati</taxon>
        <taxon>Actinomycetota</taxon>
        <taxon>Actinomycetes</taxon>
        <taxon>Frankiales</taxon>
        <taxon>Frankiaceae</taxon>
        <taxon>Frankia</taxon>
    </lineage>
</organism>
<dbReference type="AlphaFoldDB" id="A0A0D8BBN3"/>
<evidence type="ECO:0000256" key="2">
    <source>
        <dbReference type="ARBA" id="ARBA00022763"/>
    </source>
</evidence>
<dbReference type="PATRIC" id="fig|1502723.3.peg.4128"/>
<dbReference type="Pfam" id="PF02245">
    <property type="entry name" value="Pur_DNA_glyco"/>
    <property type="match status" value="1"/>
</dbReference>
<keyword evidence="8" id="KW-1185">Reference proteome</keyword>
<keyword evidence="3 5" id="KW-0378">Hydrolase</keyword>
<keyword evidence="7" id="KW-0326">Glycosidase</keyword>
<dbReference type="PANTHER" id="PTHR10429:SF0">
    <property type="entry name" value="DNA-3-METHYLADENINE GLYCOSYLASE"/>
    <property type="match status" value="1"/>
</dbReference>
<dbReference type="NCBIfam" id="NF002003">
    <property type="entry name" value="PRK00802.1-3"/>
    <property type="match status" value="1"/>
</dbReference>
<evidence type="ECO:0000313" key="8">
    <source>
        <dbReference type="Proteomes" id="UP000032545"/>
    </source>
</evidence>
<dbReference type="SUPFAM" id="SSF50486">
    <property type="entry name" value="FMT C-terminal domain-like"/>
    <property type="match status" value="1"/>
</dbReference>